<name>A0A4Y2GX01_ARAVE</name>
<comment type="caution">
    <text evidence="1">The sequence shown here is derived from an EMBL/GenBank/DDBJ whole genome shotgun (WGS) entry which is preliminary data.</text>
</comment>
<gene>
    <name evidence="1" type="ORF">AVEN_150051_1</name>
</gene>
<accession>A0A4Y2GX01</accession>
<dbReference type="Proteomes" id="UP000499080">
    <property type="component" value="Unassembled WGS sequence"/>
</dbReference>
<sequence length="104" mass="11725">MESTNIYNPCSPRSFSPTEDIILLFIMMISSVHDLITKNHPALPWHPGRHERPAAATGSQALWFLHNSPITNGSCNNPPFYKGTTCLRRWTLRATPPLLYPPGR</sequence>
<evidence type="ECO:0000313" key="1">
    <source>
        <dbReference type="EMBL" id="GBM56634.1"/>
    </source>
</evidence>
<dbReference type="EMBL" id="BGPR01001555">
    <property type="protein sequence ID" value="GBM56634.1"/>
    <property type="molecule type" value="Genomic_DNA"/>
</dbReference>
<dbReference type="AlphaFoldDB" id="A0A4Y2GX01"/>
<keyword evidence="2" id="KW-1185">Reference proteome</keyword>
<reference evidence="1 2" key="1">
    <citation type="journal article" date="2019" name="Sci. Rep.">
        <title>Orb-weaving spider Araneus ventricosus genome elucidates the spidroin gene catalogue.</title>
        <authorList>
            <person name="Kono N."/>
            <person name="Nakamura H."/>
            <person name="Ohtoshi R."/>
            <person name="Moran D.A.P."/>
            <person name="Shinohara A."/>
            <person name="Yoshida Y."/>
            <person name="Fujiwara M."/>
            <person name="Mori M."/>
            <person name="Tomita M."/>
            <person name="Arakawa K."/>
        </authorList>
    </citation>
    <scope>NUCLEOTIDE SEQUENCE [LARGE SCALE GENOMIC DNA]</scope>
</reference>
<evidence type="ECO:0000313" key="2">
    <source>
        <dbReference type="Proteomes" id="UP000499080"/>
    </source>
</evidence>
<proteinExistence type="predicted"/>
<organism evidence="1 2">
    <name type="scientific">Araneus ventricosus</name>
    <name type="common">Orbweaver spider</name>
    <name type="synonym">Epeira ventricosa</name>
    <dbReference type="NCBI Taxonomy" id="182803"/>
    <lineage>
        <taxon>Eukaryota</taxon>
        <taxon>Metazoa</taxon>
        <taxon>Ecdysozoa</taxon>
        <taxon>Arthropoda</taxon>
        <taxon>Chelicerata</taxon>
        <taxon>Arachnida</taxon>
        <taxon>Araneae</taxon>
        <taxon>Araneomorphae</taxon>
        <taxon>Entelegynae</taxon>
        <taxon>Araneoidea</taxon>
        <taxon>Araneidae</taxon>
        <taxon>Araneus</taxon>
    </lineage>
</organism>
<protein>
    <submittedName>
        <fullName evidence="1">Uncharacterized protein</fullName>
    </submittedName>
</protein>